<evidence type="ECO:0000313" key="2">
    <source>
        <dbReference type="Proteomes" id="UP000799118"/>
    </source>
</evidence>
<dbReference type="EMBL" id="ML769394">
    <property type="protein sequence ID" value="KAE9407638.1"/>
    <property type="molecule type" value="Genomic_DNA"/>
</dbReference>
<evidence type="ECO:0000313" key="1">
    <source>
        <dbReference type="EMBL" id="KAE9407638.1"/>
    </source>
</evidence>
<sequence>MGDTSSRPPQTLFIASSSIEAAESRTFFIDMEAKEDDNEVNNGRWKPRVLVQVEREQECEKVLEKRWKSVVYFTVPVIPGETELTFETRIYKIQERICKKANKEMLDELTVLTLARRAAAAAASATTPAASTSAPAPLLLPRLSLSELLHLNFPALSPPALKVPSFRAWLPPGVDEMAFGAPTPDAGSPIVLRSPLPNYRNNPFNLSSLPKIQLEDLSLVQTLIVAPVSLWLGLTNQIADLVNFANEDLPQEETLQHSKLVHSEPMIHCLTQGWQIAARFLNGKINSLPLAKIKLKKHINNFNPVELANQMQDLGLMIKSCIKVCTLADEASGLVADVRMTIDGLEEKDNGALASVADVRMARGRLEEEEDED</sequence>
<proteinExistence type="predicted"/>
<dbReference type="AlphaFoldDB" id="A0A6A4IEB7"/>
<accession>A0A6A4IEB7</accession>
<keyword evidence="2" id="KW-1185">Reference proteome</keyword>
<reference evidence="1" key="1">
    <citation type="journal article" date="2019" name="Environ. Microbiol.">
        <title>Fungal ecological strategies reflected in gene transcription - a case study of two litter decomposers.</title>
        <authorList>
            <person name="Barbi F."/>
            <person name="Kohler A."/>
            <person name="Barry K."/>
            <person name="Baskaran P."/>
            <person name="Daum C."/>
            <person name="Fauchery L."/>
            <person name="Ihrmark K."/>
            <person name="Kuo A."/>
            <person name="LaButti K."/>
            <person name="Lipzen A."/>
            <person name="Morin E."/>
            <person name="Grigoriev I.V."/>
            <person name="Henrissat B."/>
            <person name="Lindahl B."/>
            <person name="Martin F."/>
        </authorList>
    </citation>
    <scope>NUCLEOTIDE SEQUENCE</scope>
    <source>
        <strain evidence="1">JB14</strain>
    </source>
</reference>
<organism evidence="1 2">
    <name type="scientific">Gymnopus androsaceus JB14</name>
    <dbReference type="NCBI Taxonomy" id="1447944"/>
    <lineage>
        <taxon>Eukaryota</taxon>
        <taxon>Fungi</taxon>
        <taxon>Dikarya</taxon>
        <taxon>Basidiomycota</taxon>
        <taxon>Agaricomycotina</taxon>
        <taxon>Agaricomycetes</taxon>
        <taxon>Agaricomycetidae</taxon>
        <taxon>Agaricales</taxon>
        <taxon>Marasmiineae</taxon>
        <taxon>Omphalotaceae</taxon>
        <taxon>Gymnopus</taxon>
    </lineage>
</organism>
<gene>
    <name evidence="1" type="ORF">BT96DRAFT_933075</name>
</gene>
<protein>
    <submittedName>
        <fullName evidence="1">Uncharacterized protein</fullName>
    </submittedName>
</protein>
<name>A0A6A4IEB7_9AGAR</name>
<dbReference type="Proteomes" id="UP000799118">
    <property type="component" value="Unassembled WGS sequence"/>
</dbReference>